<sequence length="612" mass="68008">MENNLRDESKWWKRVNLNPFIIFFLFLFAYALEYQESSLGLIPPTLEGGRTEIEMVDVNNDGNLDLVSIGDHGSPYVNTDQHGIMVWFGDGRGNWSVYMNGDFGYGGIAIGDVNNDGYLDCGYGMHHNYSGNDFGDQVMEVALGDGTGRNWIPWDDSLGMHGQDWGMFGTDFGDIDNDGYLDVGAVSFGADDGIHIYRNLGNGSWRRTFGFIGGNSSDEFVFGDINNDGNIDFAVTHQYGTVYFGDGMGNFNLGHRNLPSPGNLGYRSVSLGDVDNDGGKELGFINPQNGVMVWKFDPSGDTWINLSGNLPPTGRFNRIELFDMDVDGFCDVVAQGNCTLKIWLGNGQGVWRETLQIITPPSGYGQALRVGGDCDHNGYPDIGMVLNEGTWPNDRNRFRFFKEASQPQGLNIKPIFPKGGEKFYSGSANFIRWISAVPGYRSSSAKIEFSSTGRNGPWQTIFENIPNNGFKQWQIPNTPSESCYLRFWVFTSQETTSIITPRPFTILGSVAHQEFPPSEVLREETHSVIFLHRRGNLRIPLPKPSSGDGRVAIYRIDGRMVYSQKKRVNGKEVVIGDFFAGEGLYFFSLLLPADGLNQGYINKKGKIVILGK</sequence>
<dbReference type="PANTHER" id="PTHR46580">
    <property type="entry name" value="SENSOR KINASE-RELATED"/>
    <property type="match status" value="1"/>
</dbReference>
<evidence type="ECO:0000256" key="2">
    <source>
        <dbReference type="SAM" id="Phobius"/>
    </source>
</evidence>
<gene>
    <name evidence="3" type="ORF">ENX07_01785</name>
</gene>
<comment type="caution">
    <text evidence="3">The sequence shown here is derived from an EMBL/GenBank/DDBJ whole genome shotgun (WGS) entry which is preliminary data.</text>
</comment>
<dbReference type="EMBL" id="DTMQ01000011">
    <property type="protein sequence ID" value="HGE98789.1"/>
    <property type="molecule type" value="Genomic_DNA"/>
</dbReference>
<keyword evidence="2" id="KW-1133">Transmembrane helix</keyword>
<keyword evidence="2" id="KW-0812">Transmembrane</keyword>
<dbReference type="Pfam" id="PF13517">
    <property type="entry name" value="FG-GAP_3"/>
    <property type="match status" value="3"/>
</dbReference>
<accession>A0A7C3UUB6</accession>
<reference evidence="3" key="1">
    <citation type="journal article" date="2020" name="mSystems">
        <title>Genome- and Community-Level Interaction Insights into Carbon Utilization and Element Cycling Functions of Hydrothermarchaeota in Hydrothermal Sediment.</title>
        <authorList>
            <person name="Zhou Z."/>
            <person name="Liu Y."/>
            <person name="Xu W."/>
            <person name="Pan J."/>
            <person name="Luo Z.H."/>
            <person name="Li M."/>
        </authorList>
    </citation>
    <scope>NUCLEOTIDE SEQUENCE [LARGE SCALE GENOMIC DNA]</scope>
    <source>
        <strain evidence="3">SpSt-906</strain>
    </source>
</reference>
<dbReference type="Gene3D" id="2.130.10.130">
    <property type="entry name" value="Integrin alpha, N-terminal"/>
    <property type="match status" value="1"/>
</dbReference>
<name>A0A7C3UUB6_UNCW3</name>
<feature type="transmembrane region" description="Helical" evidence="2">
    <location>
        <begin position="15"/>
        <end position="32"/>
    </location>
</feature>
<evidence type="ECO:0000256" key="1">
    <source>
        <dbReference type="ARBA" id="ARBA00022729"/>
    </source>
</evidence>
<dbReference type="AlphaFoldDB" id="A0A7C3UUB6"/>
<dbReference type="SUPFAM" id="SSF69318">
    <property type="entry name" value="Integrin alpha N-terminal domain"/>
    <property type="match status" value="1"/>
</dbReference>
<dbReference type="InterPro" id="IPR013517">
    <property type="entry name" value="FG-GAP"/>
</dbReference>
<dbReference type="PANTHER" id="PTHR46580:SF2">
    <property type="entry name" value="MAM DOMAIN-CONTAINING PROTEIN"/>
    <property type="match status" value="1"/>
</dbReference>
<keyword evidence="2" id="KW-0472">Membrane</keyword>
<protein>
    <submittedName>
        <fullName evidence="3">VCBS repeat-containing protein</fullName>
    </submittedName>
</protein>
<organism evidence="3">
    <name type="scientific">candidate division WOR-3 bacterium</name>
    <dbReference type="NCBI Taxonomy" id="2052148"/>
    <lineage>
        <taxon>Bacteria</taxon>
        <taxon>Bacteria division WOR-3</taxon>
    </lineage>
</organism>
<keyword evidence="1" id="KW-0732">Signal</keyword>
<dbReference type="InterPro" id="IPR028994">
    <property type="entry name" value="Integrin_alpha_N"/>
</dbReference>
<evidence type="ECO:0000313" key="3">
    <source>
        <dbReference type="EMBL" id="HGE98789.1"/>
    </source>
</evidence>
<proteinExistence type="predicted"/>